<gene>
    <name evidence="2" type="ORF">N475_13215</name>
</gene>
<dbReference type="InterPro" id="IPR029058">
    <property type="entry name" value="AB_hydrolase_fold"/>
</dbReference>
<reference evidence="2 3" key="1">
    <citation type="submission" date="2013-07" db="EMBL/GenBank/DDBJ databases">
        <title>Comparative Genomic and Metabolomic Analysis of Twelve Strains of Pseudoalteromonas luteoviolacea.</title>
        <authorList>
            <person name="Vynne N.G."/>
            <person name="Mansson M."/>
            <person name="Gram L."/>
        </authorList>
    </citation>
    <scope>NUCLEOTIDE SEQUENCE [LARGE SCALE GENOMIC DNA]</scope>
    <source>
        <strain evidence="2 3">DSM 6061</strain>
    </source>
</reference>
<evidence type="ECO:0000313" key="2">
    <source>
        <dbReference type="EMBL" id="KZN39713.1"/>
    </source>
</evidence>
<comment type="caution">
    <text evidence="2">The sequence shown here is derived from an EMBL/GenBank/DDBJ whole genome shotgun (WGS) entry which is preliminary data.</text>
</comment>
<sequence length="237" mass="27085">MERKRIYVIAGTMCNHKLWGAAKSTLSVKVELIHLKIPNNCSFDEICRLLNESITEERVNLLGFSLGGYIAGYFSTLYPNKVSRLFIISNSPTKLSENELKQRNQTLAFIKNFGYGGLSASRARLLLDANNVNQKNIDLLQEMDRDLGGEEFISLYTHTSERHCLKARLLSMKIPLFFWYSESDVLVNTDWFDDVFESLPNCEICITPGSGHMLPIEQEAEFVRLLLNWVSRPVNNI</sequence>
<dbReference type="Pfam" id="PF00561">
    <property type="entry name" value="Abhydrolase_1"/>
    <property type="match status" value="1"/>
</dbReference>
<evidence type="ECO:0000313" key="3">
    <source>
        <dbReference type="Proteomes" id="UP000076643"/>
    </source>
</evidence>
<dbReference type="SUPFAM" id="SSF53474">
    <property type="entry name" value="alpha/beta-Hydrolases"/>
    <property type="match status" value="1"/>
</dbReference>
<dbReference type="PANTHER" id="PTHR43798">
    <property type="entry name" value="MONOACYLGLYCEROL LIPASE"/>
    <property type="match status" value="1"/>
</dbReference>
<dbReference type="Gene3D" id="3.40.50.1820">
    <property type="entry name" value="alpha/beta hydrolase"/>
    <property type="match status" value="1"/>
</dbReference>
<dbReference type="Proteomes" id="UP000076643">
    <property type="component" value="Unassembled WGS sequence"/>
</dbReference>
<organism evidence="2 3">
    <name type="scientific">Pseudoalteromonas luteoviolacea DSM 6061</name>
    <dbReference type="NCBI Taxonomy" id="1365250"/>
    <lineage>
        <taxon>Bacteria</taxon>
        <taxon>Pseudomonadati</taxon>
        <taxon>Pseudomonadota</taxon>
        <taxon>Gammaproteobacteria</taxon>
        <taxon>Alteromonadales</taxon>
        <taxon>Pseudoalteromonadaceae</taxon>
        <taxon>Pseudoalteromonas</taxon>
    </lineage>
</organism>
<protein>
    <recommendedName>
        <fullName evidence="1">AB hydrolase-1 domain-containing protein</fullName>
    </recommendedName>
</protein>
<dbReference type="RefSeq" id="WP_063365072.1">
    <property type="nucleotide sequence ID" value="NZ_AQHB01000022.1"/>
</dbReference>
<accession>A0A166X642</accession>
<keyword evidence="3" id="KW-1185">Reference proteome</keyword>
<dbReference type="PATRIC" id="fig|1365250.3.peg.1868"/>
<dbReference type="InterPro" id="IPR050266">
    <property type="entry name" value="AB_hydrolase_sf"/>
</dbReference>
<feature type="domain" description="AB hydrolase-1" evidence="1">
    <location>
        <begin position="53"/>
        <end position="126"/>
    </location>
</feature>
<dbReference type="AlphaFoldDB" id="A0A166X642"/>
<dbReference type="EMBL" id="AUYB01000098">
    <property type="protein sequence ID" value="KZN39713.1"/>
    <property type="molecule type" value="Genomic_DNA"/>
</dbReference>
<evidence type="ECO:0000259" key="1">
    <source>
        <dbReference type="Pfam" id="PF00561"/>
    </source>
</evidence>
<name>A0A166X642_9GAMM</name>
<proteinExistence type="predicted"/>
<dbReference type="InterPro" id="IPR000073">
    <property type="entry name" value="AB_hydrolase_1"/>
</dbReference>